<keyword evidence="2" id="KW-1185">Reference proteome</keyword>
<comment type="caution">
    <text evidence="1">The sequence shown here is derived from an EMBL/GenBank/DDBJ whole genome shotgun (WGS) entry which is preliminary data.</text>
</comment>
<dbReference type="Pfam" id="PF13316">
    <property type="entry name" value="DUF4087"/>
    <property type="match status" value="1"/>
</dbReference>
<dbReference type="EMBL" id="LOWA01000008">
    <property type="protein sequence ID" value="KVE30094.1"/>
    <property type="molecule type" value="Genomic_DNA"/>
</dbReference>
<protein>
    <recommendedName>
        <fullName evidence="3">DUF4087 domain-containing protein</fullName>
    </recommendedName>
</protein>
<evidence type="ECO:0008006" key="3">
    <source>
        <dbReference type="Google" id="ProtNLM"/>
    </source>
</evidence>
<name>A0A118DQR1_9BURK</name>
<evidence type="ECO:0000313" key="1">
    <source>
        <dbReference type="EMBL" id="KVE30094.1"/>
    </source>
</evidence>
<proteinExistence type="predicted"/>
<gene>
    <name evidence="1" type="ORF">WS67_03930</name>
</gene>
<reference evidence="1 2" key="1">
    <citation type="submission" date="2015-11" db="EMBL/GenBank/DDBJ databases">
        <title>Expanding the genomic diversity of Burkholderia species for the development of highly accurate diagnostics.</title>
        <authorList>
            <person name="Sahl J."/>
            <person name="Keim P."/>
            <person name="Wagner D."/>
        </authorList>
    </citation>
    <scope>NUCLEOTIDE SEQUENCE [LARGE SCALE GENOMIC DNA]</scope>
    <source>
        <strain evidence="1 2">TSV85</strain>
    </source>
</reference>
<accession>A0A118DQR1</accession>
<dbReference type="Proteomes" id="UP000062788">
    <property type="component" value="Unassembled WGS sequence"/>
</dbReference>
<sequence>MRAPVANAACRQRRDTRIRQRALRAVLTLAAIAAGLGLPHTGAAEIRCGWLENPTPGNWWLTDRHGSWTLSVMGGPEAEGMDRLPDIADDQYVQTNGHHGYGCACLTVVSHKRTQRIVKVLKARQLPLSACRRDERLNEPSRE</sequence>
<evidence type="ECO:0000313" key="2">
    <source>
        <dbReference type="Proteomes" id="UP000062788"/>
    </source>
</evidence>
<organism evidence="1 2">
    <name type="scientific">Burkholderia singularis</name>
    <dbReference type="NCBI Taxonomy" id="1503053"/>
    <lineage>
        <taxon>Bacteria</taxon>
        <taxon>Pseudomonadati</taxon>
        <taxon>Pseudomonadota</taxon>
        <taxon>Betaproteobacteria</taxon>
        <taxon>Burkholderiales</taxon>
        <taxon>Burkholderiaceae</taxon>
        <taxon>Burkholderia</taxon>
        <taxon>pseudomallei group</taxon>
    </lineage>
</organism>
<dbReference type="InterPro" id="IPR025145">
    <property type="entry name" value="DUF4087"/>
</dbReference>
<dbReference type="AlphaFoldDB" id="A0A118DQR1"/>